<dbReference type="SUPFAM" id="SSF53098">
    <property type="entry name" value="Ribonuclease H-like"/>
    <property type="match status" value="1"/>
</dbReference>
<dbReference type="OrthoDB" id="10056175at2759"/>
<evidence type="ECO:0000313" key="2">
    <source>
        <dbReference type="Proteomes" id="UP000681722"/>
    </source>
</evidence>
<accession>A0A8S2ZQU9</accession>
<reference evidence="1" key="1">
    <citation type="submission" date="2021-02" db="EMBL/GenBank/DDBJ databases">
        <authorList>
            <person name="Nowell W R."/>
        </authorList>
    </citation>
    <scope>NUCLEOTIDE SEQUENCE</scope>
</reference>
<dbReference type="Proteomes" id="UP000681722">
    <property type="component" value="Unassembled WGS sequence"/>
</dbReference>
<dbReference type="EMBL" id="CAJOBC010135224">
    <property type="protein sequence ID" value="CAF4626641.1"/>
    <property type="molecule type" value="Genomic_DNA"/>
</dbReference>
<sequence length="202" mass="23399">SFFNVLGLSYCGLALRHVSADFKLYNFILGYVLYDVESQSAPNIRMFVDEQLSLYGLNLNSTVYVVTDNENKMKACFKDGCIGCSIHYLNKQLEHSFTSIEIDKKPVKCEAIQHLFNNVKKICTHVRRTHRQIKLKRKLQLYSDTRFNGAFYMLNVFDKVYNDVGGVINNNYMDYLTRIDKNLLEELCGFLVVFDQAIDQLS</sequence>
<feature type="non-terminal residue" evidence="1">
    <location>
        <position position="202"/>
    </location>
</feature>
<organism evidence="1 2">
    <name type="scientific">Didymodactylos carnosus</name>
    <dbReference type="NCBI Taxonomy" id="1234261"/>
    <lineage>
        <taxon>Eukaryota</taxon>
        <taxon>Metazoa</taxon>
        <taxon>Spiralia</taxon>
        <taxon>Gnathifera</taxon>
        <taxon>Rotifera</taxon>
        <taxon>Eurotatoria</taxon>
        <taxon>Bdelloidea</taxon>
        <taxon>Philodinida</taxon>
        <taxon>Philodinidae</taxon>
        <taxon>Didymodactylos</taxon>
    </lineage>
</organism>
<feature type="non-terminal residue" evidence="1">
    <location>
        <position position="1"/>
    </location>
</feature>
<comment type="caution">
    <text evidence="1">The sequence shown here is derived from an EMBL/GenBank/DDBJ whole genome shotgun (WGS) entry which is preliminary data.</text>
</comment>
<name>A0A8S2ZQU9_9BILA</name>
<dbReference type="AlphaFoldDB" id="A0A8S2ZQU9"/>
<proteinExistence type="predicted"/>
<dbReference type="InterPro" id="IPR012337">
    <property type="entry name" value="RNaseH-like_sf"/>
</dbReference>
<protein>
    <submittedName>
        <fullName evidence="1">Uncharacterized protein</fullName>
    </submittedName>
</protein>
<gene>
    <name evidence="1" type="ORF">SRO942_LOCUS49711</name>
</gene>
<evidence type="ECO:0000313" key="1">
    <source>
        <dbReference type="EMBL" id="CAF4626641.1"/>
    </source>
</evidence>